<dbReference type="Pfam" id="PF00076">
    <property type="entry name" value="RRM_1"/>
    <property type="match status" value="1"/>
</dbReference>
<evidence type="ECO:0000256" key="3">
    <source>
        <dbReference type="SAM" id="MobiDB-lite"/>
    </source>
</evidence>
<dbReference type="Gene3D" id="3.30.70.330">
    <property type="match status" value="1"/>
</dbReference>
<feature type="compositionally biased region" description="Low complexity" evidence="3">
    <location>
        <begin position="186"/>
        <end position="197"/>
    </location>
</feature>
<evidence type="ECO:0000256" key="1">
    <source>
        <dbReference type="ARBA" id="ARBA00022884"/>
    </source>
</evidence>
<dbReference type="SUPFAM" id="SSF54928">
    <property type="entry name" value="RNA-binding domain, RBD"/>
    <property type="match status" value="1"/>
</dbReference>
<feature type="region of interest" description="Disordered" evidence="3">
    <location>
        <begin position="182"/>
        <end position="228"/>
    </location>
</feature>
<sequence length="228" mass="24467">GRVTANRPGRRLACLDCSVGVGLMSSPSMVVESSDLYSVDIDEDGVDGIEAMKRRVREMEEEAAKIEATIGGGSESHSDADADGSGSKANNGSSSGPGSSADTDIRSVYVGNVDYEATPEELQTFFQSCGMVNRITIVCDKYSGHPKGFAYIEFCDQEAVANAMLLNETEFRSRSLKISPKRTNLPGFARGAPGARRFSGRRGRGRGTSSYGRYRGRGRRGAPHPYFG</sequence>
<dbReference type="CDD" id="cd12306">
    <property type="entry name" value="RRM_II_PABPs"/>
    <property type="match status" value="1"/>
</dbReference>
<dbReference type="AlphaFoldDB" id="A0A0H5R5L6"/>
<accession>A0A0H5R5L6</accession>
<evidence type="ECO:0000259" key="4">
    <source>
        <dbReference type="PROSITE" id="PS50102"/>
    </source>
</evidence>
<dbReference type="InterPro" id="IPR035979">
    <property type="entry name" value="RBD_domain_sf"/>
</dbReference>
<dbReference type="InterPro" id="IPR000504">
    <property type="entry name" value="RRM_dom"/>
</dbReference>
<protein>
    <recommendedName>
        <fullName evidence="4">RRM domain-containing protein</fullName>
    </recommendedName>
</protein>
<name>A0A0H5R5L6_9EUKA</name>
<dbReference type="EMBL" id="HACM01008714">
    <property type="protein sequence ID" value="CRZ09156.1"/>
    <property type="molecule type" value="Transcribed_RNA"/>
</dbReference>
<evidence type="ECO:0000256" key="2">
    <source>
        <dbReference type="PROSITE-ProRule" id="PRU00176"/>
    </source>
</evidence>
<dbReference type="SMART" id="SM00360">
    <property type="entry name" value="RRM"/>
    <property type="match status" value="1"/>
</dbReference>
<keyword evidence="1 2" id="KW-0694">RNA-binding</keyword>
<feature type="compositionally biased region" description="Low complexity" evidence="3">
    <location>
        <begin position="83"/>
        <end position="101"/>
    </location>
</feature>
<dbReference type="PROSITE" id="PS50102">
    <property type="entry name" value="RRM"/>
    <property type="match status" value="1"/>
</dbReference>
<dbReference type="InterPro" id="IPR012677">
    <property type="entry name" value="Nucleotide-bd_a/b_plait_sf"/>
</dbReference>
<feature type="domain" description="RRM" evidence="4">
    <location>
        <begin position="106"/>
        <end position="183"/>
    </location>
</feature>
<dbReference type="PANTHER" id="PTHR23236">
    <property type="entry name" value="EUKARYOTIC TRANSLATION INITIATION FACTOR 4B/4H"/>
    <property type="match status" value="1"/>
</dbReference>
<dbReference type="PANTHER" id="PTHR23236:SF92">
    <property type="entry name" value="POLYADENYLATE-BINDING PROTEIN 1"/>
    <property type="match status" value="1"/>
</dbReference>
<reference evidence="5" key="1">
    <citation type="submission" date="2015-04" db="EMBL/GenBank/DDBJ databases">
        <title>The genome sequence of the plant pathogenic Rhizarian Plasmodiophora brassicae reveals insights in its biotrophic life cycle and the origin of chitin synthesis.</title>
        <authorList>
            <person name="Schwelm A."/>
            <person name="Fogelqvist J."/>
            <person name="Knaust A."/>
            <person name="Julke S."/>
            <person name="Lilja T."/>
            <person name="Dhandapani V."/>
            <person name="Bonilla-Rosso G."/>
            <person name="Karlsson M."/>
            <person name="Shevchenko A."/>
            <person name="Choi S.R."/>
            <person name="Kim H.G."/>
            <person name="Park J.Y."/>
            <person name="Lim Y.P."/>
            <person name="Ludwig-Muller J."/>
            <person name="Dixelius C."/>
        </authorList>
    </citation>
    <scope>NUCLEOTIDE SEQUENCE</scope>
    <source>
        <tissue evidence="5">Potato root galls</tissue>
    </source>
</reference>
<evidence type="ECO:0000313" key="5">
    <source>
        <dbReference type="EMBL" id="CRZ09156.1"/>
    </source>
</evidence>
<dbReference type="GO" id="GO:0008143">
    <property type="term" value="F:poly(A) binding"/>
    <property type="evidence" value="ECO:0007669"/>
    <property type="project" value="TreeGrafter"/>
</dbReference>
<feature type="non-terminal residue" evidence="5">
    <location>
        <position position="1"/>
    </location>
</feature>
<proteinExistence type="predicted"/>
<feature type="region of interest" description="Disordered" evidence="3">
    <location>
        <begin position="67"/>
        <end position="103"/>
    </location>
</feature>
<organism evidence="5">
    <name type="scientific">Spongospora subterranea</name>
    <dbReference type="NCBI Taxonomy" id="70186"/>
    <lineage>
        <taxon>Eukaryota</taxon>
        <taxon>Sar</taxon>
        <taxon>Rhizaria</taxon>
        <taxon>Endomyxa</taxon>
        <taxon>Phytomyxea</taxon>
        <taxon>Plasmodiophorida</taxon>
        <taxon>Plasmodiophoridae</taxon>
        <taxon>Spongospora</taxon>
    </lineage>
</organism>